<evidence type="ECO:0000256" key="1">
    <source>
        <dbReference type="SAM" id="MobiDB-lite"/>
    </source>
</evidence>
<reference evidence="5" key="3">
    <citation type="journal article" date="2019" name="Int. J. Syst. Evol. Microbiol.">
        <title>The Global Catalogue of Microorganisms (GCM) 10K type strain sequencing project: providing services to taxonomists for standard genome sequencing and annotation.</title>
        <authorList>
            <consortium name="The Broad Institute Genomics Platform"/>
            <consortium name="The Broad Institute Genome Sequencing Center for Infectious Disease"/>
            <person name="Wu L."/>
            <person name="Ma J."/>
        </authorList>
    </citation>
    <scope>NUCLEOTIDE SEQUENCE [LARGE SCALE GENOMIC DNA]</scope>
    <source>
        <strain evidence="5">CCM 8490</strain>
    </source>
</reference>
<reference evidence="2" key="4">
    <citation type="submission" date="2024-05" db="EMBL/GenBank/DDBJ databases">
        <authorList>
            <person name="Sun Q."/>
            <person name="Sedlacek I."/>
        </authorList>
    </citation>
    <scope>NUCLEOTIDE SEQUENCE</scope>
    <source>
        <strain evidence="2">CCM 8490</strain>
    </source>
</reference>
<protein>
    <submittedName>
        <fullName evidence="3">Uncharacterized protein</fullName>
    </submittedName>
</protein>
<organism evidence="3 4">
    <name type="scientific">Epilithonimonas arachidiradicis</name>
    <dbReference type="NCBI Taxonomy" id="1617282"/>
    <lineage>
        <taxon>Bacteria</taxon>
        <taxon>Pseudomonadati</taxon>
        <taxon>Bacteroidota</taxon>
        <taxon>Flavobacteriia</taxon>
        <taxon>Flavobacteriales</taxon>
        <taxon>Weeksellaceae</taxon>
        <taxon>Chryseobacterium group</taxon>
        <taxon>Epilithonimonas</taxon>
    </lineage>
</organism>
<dbReference type="Proteomes" id="UP000658202">
    <property type="component" value="Unassembled WGS sequence"/>
</dbReference>
<dbReference type="AlphaFoldDB" id="A0A420D967"/>
<evidence type="ECO:0000313" key="2">
    <source>
        <dbReference type="EMBL" id="GGG59649.1"/>
    </source>
</evidence>
<evidence type="ECO:0000313" key="5">
    <source>
        <dbReference type="Proteomes" id="UP000658202"/>
    </source>
</evidence>
<reference evidence="2" key="1">
    <citation type="journal article" date="2014" name="Int. J. Syst. Evol. Microbiol.">
        <title>Complete genome of a new Firmicutes species belonging to the dominant human colonic microbiota ('Ruminococcus bicirculans') reveals two chromosomes and a selective capacity to utilize plant glucans.</title>
        <authorList>
            <consortium name="NISC Comparative Sequencing Program"/>
            <person name="Wegmann U."/>
            <person name="Louis P."/>
            <person name="Goesmann A."/>
            <person name="Henrissat B."/>
            <person name="Duncan S.H."/>
            <person name="Flint H.J."/>
        </authorList>
    </citation>
    <scope>NUCLEOTIDE SEQUENCE</scope>
    <source>
        <strain evidence="2">CCM 8490</strain>
    </source>
</reference>
<sequence length="144" mass="15997">MKRLLFDVFCIATIVACNKSAGPSHTETHSNRPVSGGEKNNPGCLSSAGERWSELKQDCIQVFNIGFRLNPIEPASGQTVISAFVIFSDDLSRIELFLPDGNDSGQMILNQLDKDTYAYANYKYDNKHSVLYINGVQKYKGNVE</sequence>
<evidence type="ECO:0000313" key="3">
    <source>
        <dbReference type="EMBL" id="RKE87273.1"/>
    </source>
</evidence>
<accession>A0A420D967</accession>
<proteinExistence type="predicted"/>
<dbReference type="OrthoDB" id="1099822at2"/>
<dbReference type="Proteomes" id="UP000285906">
    <property type="component" value="Unassembled WGS sequence"/>
</dbReference>
<reference evidence="3 4" key="2">
    <citation type="submission" date="2018-09" db="EMBL/GenBank/DDBJ databases">
        <title>Genomic Encyclopedia of Archaeal and Bacterial Type Strains, Phase II (KMG-II): from individual species to whole genera.</title>
        <authorList>
            <person name="Goeker M."/>
        </authorList>
    </citation>
    <scope>NUCLEOTIDE SEQUENCE [LARGE SCALE GENOMIC DNA]</scope>
    <source>
        <strain evidence="3 4">DSM 27620</strain>
    </source>
</reference>
<dbReference type="RefSeq" id="WP_120213769.1">
    <property type="nucleotide sequence ID" value="NZ_BMCW01000004.1"/>
</dbReference>
<gene>
    <name evidence="3" type="ORF">BXY58_2154</name>
    <name evidence="2" type="ORF">GCM10007332_21650</name>
</gene>
<dbReference type="EMBL" id="RAQH01000005">
    <property type="protein sequence ID" value="RKE87273.1"/>
    <property type="molecule type" value="Genomic_DNA"/>
</dbReference>
<name>A0A420D967_9FLAO</name>
<feature type="region of interest" description="Disordered" evidence="1">
    <location>
        <begin position="21"/>
        <end position="45"/>
    </location>
</feature>
<dbReference type="EMBL" id="BMCW01000004">
    <property type="protein sequence ID" value="GGG59649.1"/>
    <property type="molecule type" value="Genomic_DNA"/>
</dbReference>
<keyword evidence="5" id="KW-1185">Reference proteome</keyword>
<comment type="caution">
    <text evidence="3">The sequence shown here is derived from an EMBL/GenBank/DDBJ whole genome shotgun (WGS) entry which is preliminary data.</text>
</comment>
<evidence type="ECO:0000313" key="4">
    <source>
        <dbReference type="Proteomes" id="UP000285906"/>
    </source>
</evidence>